<dbReference type="InterPro" id="IPR036282">
    <property type="entry name" value="Glutathione-S-Trfase_C_sf"/>
</dbReference>
<dbReference type="GO" id="GO:0005737">
    <property type="term" value="C:cytoplasm"/>
    <property type="evidence" value="ECO:0007669"/>
    <property type="project" value="InterPro"/>
</dbReference>
<dbReference type="PANTHER" id="PTHR42673:SF4">
    <property type="entry name" value="MALEYLACETOACETATE ISOMERASE"/>
    <property type="match status" value="1"/>
</dbReference>
<comment type="caution">
    <text evidence="4">The sequence shown here is derived from an EMBL/GenBank/DDBJ whole genome shotgun (WGS) entry which is preliminary data.</text>
</comment>
<dbReference type="EMBL" id="MPUH01000458">
    <property type="protein sequence ID" value="OMJ79704.1"/>
    <property type="molecule type" value="Genomic_DNA"/>
</dbReference>
<dbReference type="InterPro" id="IPR004046">
    <property type="entry name" value="GST_C"/>
</dbReference>
<comment type="similarity">
    <text evidence="1">Belongs to the GST superfamily. Zeta family.</text>
</comment>
<dbReference type="SUPFAM" id="SSF52833">
    <property type="entry name" value="Thioredoxin-like"/>
    <property type="match status" value="1"/>
</dbReference>
<evidence type="ECO:0000313" key="4">
    <source>
        <dbReference type="EMBL" id="OMJ79704.1"/>
    </source>
</evidence>
<evidence type="ECO:0008006" key="6">
    <source>
        <dbReference type="Google" id="ProtNLM"/>
    </source>
</evidence>
<dbReference type="InterPro" id="IPR005955">
    <property type="entry name" value="GST_Zeta"/>
</dbReference>
<dbReference type="SUPFAM" id="SSF47616">
    <property type="entry name" value="GST C-terminal domain-like"/>
    <property type="match status" value="1"/>
</dbReference>
<dbReference type="GO" id="GO:0006749">
    <property type="term" value="P:glutathione metabolic process"/>
    <property type="evidence" value="ECO:0007669"/>
    <property type="project" value="TreeGrafter"/>
</dbReference>
<dbReference type="NCBIfam" id="TIGR01262">
    <property type="entry name" value="maiA"/>
    <property type="match status" value="1"/>
</dbReference>
<evidence type="ECO:0000256" key="1">
    <source>
        <dbReference type="ARBA" id="ARBA00010007"/>
    </source>
</evidence>
<dbReference type="AlphaFoldDB" id="A0A1R2BSG9"/>
<dbReference type="InterPro" id="IPR004045">
    <property type="entry name" value="Glutathione_S-Trfase_N"/>
</dbReference>
<dbReference type="InterPro" id="IPR036249">
    <property type="entry name" value="Thioredoxin-like_sf"/>
</dbReference>
<evidence type="ECO:0000259" key="2">
    <source>
        <dbReference type="PROSITE" id="PS50404"/>
    </source>
</evidence>
<dbReference type="PANTHER" id="PTHR42673">
    <property type="entry name" value="MALEYLACETOACETATE ISOMERASE"/>
    <property type="match status" value="1"/>
</dbReference>
<keyword evidence="5" id="KW-1185">Reference proteome</keyword>
<dbReference type="InterPro" id="IPR034333">
    <property type="entry name" value="GST_Zeta_N"/>
</dbReference>
<gene>
    <name evidence="4" type="ORF">SteCoe_20224</name>
</gene>
<dbReference type="PROSITE" id="PS50405">
    <property type="entry name" value="GST_CTER"/>
    <property type="match status" value="1"/>
</dbReference>
<dbReference type="Gene3D" id="3.40.30.10">
    <property type="entry name" value="Glutaredoxin"/>
    <property type="match status" value="1"/>
</dbReference>
<evidence type="ECO:0000313" key="5">
    <source>
        <dbReference type="Proteomes" id="UP000187209"/>
    </source>
</evidence>
<dbReference type="GO" id="GO:0016034">
    <property type="term" value="F:maleylacetoacetate isomerase activity"/>
    <property type="evidence" value="ECO:0007669"/>
    <property type="project" value="TreeGrafter"/>
</dbReference>
<dbReference type="FunFam" id="1.20.1050.10:FF:000010">
    <property type="entry name" value="Maleylacetoacetate isomerase isoform 1"/>
    <property type="match status" value="1"/>
</dbReference>
<dbReference type="SFLD" id="SFLDG00358">
    <property type="entry name" value="Main_(cytGST)"/>
    <property type="match status" value="1"/>
</dbReference>
<dbReference type="Pfam" id="PF14497">
    <property type="entry name" value="GST_C_3"/>
    <property type="match status" value="1"/>
</dbReference>
<dbReference type="InterPro" id="IPR010987">
    <property type="entry name" value="Glutathione-S-Trfase_C-like"/>
</dbReference>
<dbReference type="Proteomes" id="UP000187209">
    <property type="component" value="Unassembled WGS sequence"/>
</dbReference>
<sequence>MDLTLYGYWRSSASWRVRIALALKNIEFNYIPVNLLQGGNTSAEYLQKNPLGQVPTFVDGSFSLTQSFAIIHYIESKYPDGPLIPANIEQMARMWEIAEIVNSGIQPLQNLPILDLAEKSGISKKEWAQTVINEGFVAIEQILRNTAGNYCVGDQITVADICLVPQIYNAKRFEVDMSAFPIISRIGDALNLLPAFVKAHPDSQSDAVIGK</sequence>
<dbReference type="CDD" id="cd03191">
    <property type="entry name" value="GST_C_Zeta"/>
    <property type="match status" value="1"/>
</dbReference>
<dbReference type="SFLD" id="SFLDS00019">
    <property type="entry name" value="Glutathione_Transferase_(cytos"/>
    <property type="match status" value="1"/>
</dbReference>
<dbReference type="GO" id="GO:0006559">
    <property type="term" value="P:L-phenylalanine catabolic process"/>
    <property type="evidence" value="ECO:0007669"/>
    <property type="project" value="TreeGrafter"/>
</dbReference>
<reference evidence="4 5" key="1">
    <citation type="submission" date="2016-11" db="EMBL/GenBank/DDBJ databases">
        <title>The macronuclear genome of Stentor coeruleus: a giant cell with tiny introns.</title>
        <authorList>
            <person name="Slabodnick M."/>
            <person name="Ruby J.G."/>
            <person name="Reiff S.B."/>
            <person name="Swart E.C."/>
            <person name="Gosai S."/>
            <person name="Prabakaran S."/>
            <person name="Witkowska E."/>
            <person name="Larue G.E."/>
            <person name="Fisher S."/>
            <person name="Freeman R.M."/>
            <person name="Gunawardena J."/>
            <person name="Chu W."/>
            <person name="Stover N.A."/>
            <person name="Gregory B.D."/>
            <person name="Nowacki M."/>
            <person name="Derisi J."/>
            <person name="Roy S.W."/>
            <person name="Marshall W.F."/>
            <person name="Sood P."/>
        </authorList>
    </citation>
    <scope>NUCLEOTIDE SEQUENCE [LARGE SCALE GENOMIC DNA]</scope>
    <source>
        <strain evidence="4">WM001</strain>
    </source>
</reference>
<name>A0A1R2BSG9_9CILI</name>
<accession>A0A1R2BSG9</accession>
<dbReference type="CDD" id="cd03042">
    <property type="entry name" value="GST_N_Zeta"/>
    <property type="match status" value="1"/>
</dbReference>
<feature type="domain" description="GST N-terminal" evidence="2">
    <location>
        <begin position="1"/>
        <end position="82"/>
    </location>
</feature>
<dbReference type="Pfam" id="PF02798">
    <property type="entry name" value="GST_N"/>
    <property type="match status" value="1"/>
</dbReference>
<dbReference type="Gene3D" id="1.20.1050.10">
    <property type="match status" value="1"/>
</dbReference>
<dbReference type="InterPro" id="IPR034330">
    <property type="entry name" value="GST_Zeta_C"/>
</dbReference>
<organism evidence="4 5">
    <name type="scientific">Stentor coeruleus</name>
    <dbReference type="NCBI Taxonomy" id="5963"/>
    <lineage>
        <taxon>Eukaryota</taxon>
        <taxon>Sar</taxon>
        <taxon>Alveolata</taxon>
        <taxon>Ciliophora</taxon>
        <taxon>Postciliodesmatophora</taxon>
        <taxon>Heterotrichea</taxon>
        <taxon>Heterotrichida</taxon>
        <taxon>Stentoridae</taxon>
        <taxon>Stentor</taxon>
    </lineage>
</organism>
<dbReference type="OrthoDB" id="202840at2759"/>
<dbReference type="InterPro" id="IPR040079">
    <property type="entry name" value="Glutathione_S-Trfase"/>
</dbReference>
<protein>
    <recommendedName>
        <fullName evidence="6">Maleylacetoacetate isomerase</fullName>
    </recommendedName>
</protein>
<feature type="domain" description="GST C-terminal" evidence="3">
    <location>
        <begin position="87"/>
        <end position="209"/>
    </location>
</feature>
<dbReference type="PROSITE" id="PS50404">
    <property type="entry name" value="GST_NTER"/>
    <property type="match status" value="1"/>
</dbReference>
<evidence type="ECO:0000259" key="3">
    <source>
        <dbReference type="PROSITE" id="PS50405"/>
    </source>
</evidence>
<proteinExistence type="inferred from homology"/>
<dbReference type="GO" id="GO:0004364">
    <property type="term" value="F:glutathione transferase activity"/>
    <property type="evidence" value="ECO:0007669"/>
    <property type="project" value="TreeGrafter"/>
</dbReference>